<dbReference type="InterPro" id="IPR045801">
    <property type="entry name" value="MEKK4_N"/>
</dbReference>
<keyword evidence="8" id="KW-0175">Coiled coil</keyword>
<feature type="compositionally biased region" description="Basic residues" evidence="9">
    <location>
        <begin position="143"/>
        <end position="162"/>
    </location>
</feature>
<protein>
    <recommendedName>
        <fullName evidence="10">Protein kinase domain-containing protein</fullName>
    </recommendedName>
</protein>
<feature type="compositionally biased region" description="Low complexity" evidence="9">
    <location>
        <begin position="485"/>
        <end position="501"/>
    </location>
</feature>
<evidence type="ECO:0000313" key="11">
    <source>
        <dbReference type="EMBL" id="JAI62702.1"/>
    </source>
</evidence>
<organism evidence="11">
    <name type="scientific">Scylla olivacea</name>
    <name type="common">Orange mud crab</name>
    <name type="synonym">Cancer olivacea</name>
    <dbReference type="NCBI Taxonomy" id="85551"/>
    <lineage>
        <taxon>Eukaryota</taxon>
        <taxon>Metazoa</taxon>
        <taxon>Ecdysozoa</taxon>
        <taxon>Arthropoda</taxon>
        <taxon>Crustacea</taxon>
        <taxon>Multicrustacea</taxon>
        <taxon>Malacostraca</taxon>
        <taxon>Eumalacostraca</taxon>
        <taxon>Eucarida</taxon>
        <taxon>Decapoda</taxon>
        <taxon>Pleocyemata</taxon>
        <taxon>Brachyura</taxon>
        <taxon>Eubrachyura</taxon>
        <taxon>Portunoidea</taxon>
        <taxon>Portunidae</taxon>
        <taxon>Portuninae</taxon>
        <taxon>Scylla</taxon>
    </lineage>
</organism>
<keyword evidence="4 7" id="KW-0547">Nucleotide-binding</keyword>
<feature type="region of interest" description="Disordered" evidence="9">
    <location>
        <begin position="1206"/>
        <end position="1245"/>
    </location>
</feature>
<comment type="similarity">
    <text evidence="1">Belongs to the protein kinase superfamily. STE Ser/Thr protein kinase family. MAP kinase kinase kinase subfamily.</text>
</comment>
<feature type="coiled-coil region" evidence="8">
    <location>
        <begin position="836"/>
        <end position="872"/>
    </location>
</feature>
<evidence type="ECO:0000256" key="6">
    <source>
        <dbReference type="ARBA" id="ARBA00022840"/>
    </source>
</evidence>
<evidence type="ECO:0000256" key="4">
    <source>
        <dbReference type="ARBA" id="ARBA00022741"/>
    </source>
</evidence>
<dbReference type="InterPro" id="IPR008271">
    <property type="entry name" value="Ser/Thr_kinase_AS"/>
</dbReference>
<dbReference type="PROSITE" id="PS50011">
    <property type="entry name" value="PROTEIN_KINASE_DOM"/>
    <property type="match status" value="1"/>
</dbReference>
<dbReference type="EMBL" id="GDRN01077743">
    <property type="protein sequence ID" value="JAI62702.1"/>
    <property type="molecule type" value="Transcribed_RNA"/>
</dbReference>
<dbReference type="GO" id="GO:0000165">
    <property type="term" value="P:MAPK cascade"/>
    <property type="evidence" value="ECO:0007669"/>
    <property type="project" value="InterPro"/>
</dbReference>
<evidence type="ECO:0000256" key="1">
    <source>
        <dbReference type="ARBA" id="ARBA00006529"/>
    </source>
</evidence>
<dbReference type="SMART" id="SM00220">
    <property type="entry name" value="S_TKc"/>
    <property type="match status" value="1"/>
</dbReference>
<dbReference type="PROSITE" id="PS00108">
    <property type="entry name" value="PROTEIN_KINASE_ST"/>
    <property type="match status" value="1"/>
</dbReference>
<dbReference type="PANTHER" id="PTHR48016:SF32">
    <property type="entry name" value="MITOGEN-ACTIVATED PROTEIN KINASE KINASE KINASE 4"/>
    <property type="match status" value="1"/>
</dbReference>
<feature type="compositionally biased region" description="Polar residues" evidence="9">
    <location>
        <begin position="536"/>
        <end position="545"/>
    </location>
</feature>
<dbReference type="Gene3D" id="1.10.510.10">
    <property type="entry name" value="Transferase(Phosphotransferase) domain 1"/>
    <property type="match status" value="1"/>
</dbReference>
<dbReference type="SUPFAM" id="SSF56112">
    <property type="entry name" value="Protein kinase-like (PK-like)"/>
    <property type="match status" value="1"/>
</dbReference>
<feature type="binding site" evidence="7">
    <location>
        <position position="1351"/>
    </location>
    <ligand>
        <name>ATP</name>
        <dbReference type="ChEBI" id="CHEBI:30616"/>
    </ligand>
</feature>
<keyword evidence="3" id="KW-0808">Transferase</keyword>
<accession>A0A0P4W760</accession>
<dbReference type="PROSITE" id="PS00107">
    <property type="entry name" value="PROTEIN_KINASE_ATP"/>
    <property type="match status" value="1"/>
</dbReference>
<dbReference type="Pfam" id="PF19431">
    <property type="entry name" value="MEKK4_N"/>
    <property type="match status" value="1"/>
</dbReference>
<feature type="compositionally biased region" description="Low complexity" evidence="9">
    <location>
        <begin position="522"/>
        <end position="535"/>
    </location>
</feature>
<dbReference type="GO" id="GO:0005524">
    <property type="term" value="F:ATP binding"/>
    <property type="evidence" value="ECO:0007669"/>
    <property type="project" value="UniProtKB-UniRule"/>
</dbReference>
<dbReference type="GO" id="GO:0004674">
    <property type="term" value="F:protein serine/threonine kinase activity"/>
    <property type="evidence" value="ECO:0007669"/>
    <property type="project" value="UniProtKB-KW"/>
</dbReference>
<evidence type="ECO:0000256" key="7">
    <source>
        <dbReference type="PROSITE-ProRule" id="PRU10141"/>
    </source>
</evidence>
<evidence type="ECO:0000256" key="5">
    <source>
        <dbReference type="ARBA" id="ARBA00022777"/>
    </source>
</evidence>
<dbReference type="InterPro" id="IPR011009">
    <property type="entry name" value="Kinase-like_dom_sf"/>
</dbReference>
<feature type="region of interest" description="Disordered" evidence="9">
    <location>
        <begin position="478"/>
        <end position="554"/>
    </location>
</feature>
<evidence type="ECO:0000256" key="8">
    <source>
        <dbReference type="SAM" id="Coils"/>
    </source>
</evidence>
<keyword evidence="2" id="KW-0723">Serine/threonine-protein kinase</keyword>
<proteinExistence type="inferred from homology"/>
<feature type="region of interest" description="Disordered" evidence="9">
    <location>
        <begin position="127"/>
        <end position="165"/>
    </location>
</feature>
<dbReference type="InterPro" id="IPR050538">
    <property type="entry name" value="MAP_kinase_kinase_kinase"/>
</dbReference>
<dbReference type="PANTHER" id="PTHR48016">
    <property type="entry name" value="MAP KINASE KINASE KINASE SSK2-RELATED-RELATED"/>
    <property type="match status" value="1"/>
</dbReference>
<name>A0A0P4W760_SCYOL</name>
<feature type="domain" description="Protein kinase" evidence="10">
    <location>
        <begin position="1322"/>
        <end position="1581"/>
    </location>
</feature>
<sequence length="1610" mass="183473">MSSGDDGWKERLGIDFPIDLSDSEIEEERFGGASPRRRSSGFSLKTNSDELVISEETERVESFDSFSQEEEELAKYLKVYGRTPPRTVRLRRQKERDAYCLQAKEAAKATLKRRDTSERFLSLPGFTDHGIAEASPERTRQHIRERKRSKDRKRSRERNRKKSTVENLASVLSTLTTQESDERCESMPPLSPAYKVESRTRYMSVSCRKVNDNDETEQTEIRKQSTAELPQDRVAYYKHLQGQVKVGSQDLTFSSRQQSEEEALYQQELYEILWLELQAWQAGTDCTTYDLQLIIQRNEVLDIIQEVLNFKFDPDRQEKHQESFTSFPNKKITTVDELVTTGDLKIGGIPVAAHDLLDGSGSSRMAGGEEECEGCLSIWCVPCKDNQTKALMQVAALLKKLDYAESLFPSTQKLAFHHPEWKQHNFINRYKALCVWYNTTVQLRMKVKVLGKLLGNMTNTLIPWPDLTTNFVDITTPTSSHDSGTQFPQQFEENPQETETQVPKSSSMSNVRFVIDSDKSDASSNPSDSNNSTDSGHTTASTNSGFLMPPSHSVGQASSGLRRCLSDIFIEANPYRKYVEKLLRNKGMKKTFDKVAEVIRDVMNRTMCVLEFNHDEKQKKADSDIMSKALAETSQELSRYRAWTAKFTEMGLPSFYALFIFLSSVSLQMMRECLKLRLEQMPEKPSRLSIRELMREYKEGVKFAVLVRQKYLRVCQALFAHLTPKLRENLEVRQNQAIEELDANIKRMLEVYLEWLDQFVCMLHREPHASGLQRNFLQEEWRFVQATCPHVTEGDSLAATRFCNIACHMLCSVGDFIDTGIDDQMAAMQDSTLGNLDDIEEDEDLEQDEIQKKRLRQRCRALQVLLAETRERSLRAAGLAKMLRKDLEVAAEFSLCEGPELVLTRLQLTGHVRVLAPHSHNHFIFVPGRIKDKREYIWNLLDMRVGGMDQDDDELGGYLVLMRCDNLASSCLWSGDVIEIEPTADCTITLSRIVVTSLLVVVSSGTLLVPLRREFQHCMGNTVTLVRDQTAPNKAVTHSIDELKKEALGLCDNLVKSVRQVESLTDLEVVTPDVEDSERHHLHLVTRDVVHQYFMFGFEYHKEVTRLVTGQHRAEVAPMLVNLARMWMKFVKAHYSQGKGSRPRWANGGLEFIVFVCNPHNTCYLQEQDFQQLVKEIECCRDYIIGTAPETKQPCTPLTPVLPRHFRSPSTSSVVHHAPERSLSTQSSSSQGDCSPVINPTDSPLLRRHLKSKSQPTVEKLVDVTDSPSQYSEKPIQRVRRKIFTMDTKLDERLRDERVIGQVSNIHRDKIHFKPRTVNFSWQRGFKIGAGRFGKVYTAVNNNTGELMAMKVLPLQPNDHRSIRRVADEFHIFEGISHPHLVKCYGVEIHNDEMLMFMEYCDEGTLESLATSTETGLPEELVRKYTRQLLEAVHALHERGIVHRDIKGANIFLTEEGNMLKLGDFGCAVRLRGHHTEVGELAGIVGTHAYMAPEIFQSSEGHGRAADVWSVGCVVIEMATGKRPWPEYDSSVQIMFRVGMGQSPTIPKHLSEEGHEFLASCFIHDPKKRATTAQLLDHTFVKVDTGEDCPSLPLFSHPPFVPYMKLLSNT</sequence>
<dbReference type="InterPro" id="IPR017441">
    <property type="entry name" value="Protein_kinase_ATP_BS"/>
</dbReference>
<feature type="region of interest" description="Disordered" evidence="9">
    <location>
        <begin position="23"/>
        <end position="47"/>
    </location>
</feature>
<dbReference type="Pfam" id="PF00069">
    <property type="entry name" value="Pkinase"/>
    <property type="match status" value="1"/>
</dbReference>
<dbReference type="InterPro" id="IPR000719">
    <property type="entry name" value="Prot_kinase_dom"/>
</dbReference>
<evidence type="ECO:0000256" key="9">
    <source>
        <dbReference type="SAM" id="MobiDB-lite"/>
    </source>
</evidence>
<reference evidence="11" key="1">
    <citation type="submission" date="2015-09" db="EMBL/GenBank/DDBJ databases">
        <title>Scylla olivacea transcriptome.</title>
        <authorList>
            <person name="Ikhwanuddin M."/>
        </authorList>
    </citation>
    <scope>NUCLEOTIDE SEQUENCE</scope>
</reference>
<keyword evidence="5" id="KW-0418">Kinase</keyword>
<evidence type="ECO:0000259" key="10">
    <source>
        <dbReference type="PROSITE" id="PS50011"/>
    </source>
</evidence>
<dbReference type="FunFam" id="1.10.510.10:FF:000571">
    <property type="entry name" value="Maternal embryonic leucine zipper kinase"/>
    <property type="match status" value="1"/>
</dbReference>
<keyword evidence="6 7" id="KW-0067">ATP-binding</keyword>
<dbReference type="EMBL" id="GDRN01077746">
    <property type="protein sequence ID" value="JAI62700.1"/>
    <property type="molecule type" value="Transcribed_RNA"/>
</dbReference>
<evidence type="ECO:0000256" key="2">
    <source>
        <dbReference type="ARBA" id="ARBA00022527"/>
    </source>
</evidence>
<feature type="compositionally biased region" description="Low complexity" evidence="9">
    <location>
        <begin position="1222"/>
        <end position="1231"/>
    </location>
</feature>
<evidence type="ECO:0000256" key="3">
    <source>
        <dbReference type="ARBA" id="ARBA00022679"/>
    </source>
</evidence>